<keyword evidence="9" id="KW-1185">Reference proteome</keyword>
<evidence type="ECO:0000256" key="5">
    <source>
        <dbReference type="SAM" id="Coils"/>
    </source>
</evidence>
<feature type="repeat" description="WD" evidence="4">
    <location>
        <begin position="383"/>
        <end position="424"/>
    </location>
</feature>
<dbReference type="SUPFAM" id="SSF50978">
    <property type="entry name" value="WD40 repeat-like"/>
    <property type="match status" value="1"/>
</dbReference>
<evidence type="ECO:0000256" key="3">
    <source>
        <dbReference type="ARBA" id="ARBA00022737"/>
    </source>
</evidence>
<dbReference type="Gene3D" id="2.130.10.10">
    <property type="entry name" value="YVTN repeat-like/Quinoprotein amine dehydrogenase"/>
    <property type="match status" value="1"/>
</dbReference>
<feature type="repeat" description="WD" evidence="4">
    <location>
        <begin position="297"/>
        <end position="338"/>
    </location>
</feature>
<organism evidence="8 9">
    <name type="scientific">Labeo rohita</name>
    <name type="common">Indian major carp</name>
    <name type="synonym">Cyprinus rohita</name>
    <dbReference type="NCBI Taxonomy" id="84645"/>
    <lineage>
        <taxon>Eukaryota</taxon>
        <taxon>Metazoa</taxon>
        <taxon>Chordata</taxon>
        <taxon>Craniata</taxon>
        <taxon>Vertebrata</taxon>
        <taxon>Euteleostomi</taxon>
        <taxon>Actinopterygii</taxon>
        <taxon>Neopterygii</taxon>
        <taxon>Teleostei</taxon>
        <taxon>Ostariophysi</taxon>
        <taxon>Cypriniformes</taxon>
        <taxon>Cyprinidae</taxon>
        <taxon>Labeoninae</taxon>
        <taxon>Labeonini</taxon>
        <taxon>Labeo</taxon>
    </lineage>
</organism>
<evidence type="ECO:0000256" key="4">
    <source>
        <dbReference type="PROSITE-ProRule" id="PRU00221"/>
    </source>
</evidence>
<reference evidence="8 9" key="1">
    <citation type="submission" date="2022-01" db="EMBL/GenBank/DDBJ databases">
        <title>A high-quality chromosome-level genome assembly of rohu carp, Labeo rohita.</title>
        <authorList>
            <person name="Arick M.A. II"/>
            <person name="Hsu C.-Y."/>
            <person name="Magbanua Z."/>
            <person name="Pechanova O."/>
            <person name="Grover C."/>
            <person name="Miller E."/>
            <person name="Thrash A."/>
            <person name="Ezzel L."/>
            <person name="Alam S."/>
            <person name="Benzie J."/>
            <person name="Hamilton M."/>
            <person name="Karsi A."/>
            <person name="Lawrence M.L."/>
            <person name="Peterson D.G."/>
        </authorList>
    </citation>
    <scope>NUCLEOTIDE SEQUENCE [LARGE SCALE GENOMIC DNA]</scope>
    <source>
        <strain evidence="9">BAU-BD-2019</strain>
        <tissue evidence="8">Blood</tissue>
    </source>
</reference>
<dbReference type="InterPro" id="IPR001680">
    <property type="entry name" value="WD40_rpt"/>
</dbReference>
<dbReference type="PANTHER" id="PTHR19878:SF7">
    <property type="entry name" value="PROTEIN ATG16L2"/>
    <property type="match status" value="1"/>
</dbReference>
<keyword evidence="3" id="KW-0677">Repeat</keyword>
<dbReference type="PROSITE" id="PS00678">
    <property type="entry name" value="WD_REPEATS_1"/>
    <property type="match status" value="2"/>
</dbReference>
<evidence type="ECO:0000313" key="9">
    <source>
        <dbReference type="Proteomes" id="UP000830375"/>
    </source>
</evidence>
<accession>A0ABQ8LZ93</accession>
<feature type="region of interest" description="Disordered" evidence="6">
    <location>
        <begin position="214"/>
        <end position="247"/>
    </location>
</feature>
<evidence type="ECO:0000256" key="1">
    <source>
        <dbReference type="ARBA" id="ARBA00009271"/>
    </source>
</evidence>
<name>A0ABQ8LZ93_LABRO</name>
<dbReference type="EMBL" id="JACTAM010000015">
    <property type="protein sequence ID" value="KAI2655967.1"/>
    <property type="molecule type" value="Genomic_DNA"/>
</dbReference>
<dbReference type="Proteomes" id="UP000830375">
    <property type="component" value="Unassembled WGS sequence"/>
</dbReference>
<dbReference type="SMART" id="SM00320">
    <property type="entry name" value="WD40"/>
    <property type="match status" value="4"/>
</dbReference>
<dbReference type="PROSITE" id="PS50294">
    <property type="entry name" value="WD_REPEATS_REGION"/>
    <property type="match status" value="3"/>
</dbReference>
<dbReference type="InterPro" id="IPR020472">
    <property type="entry name" value="WD40_PAC1"/>
</dbReference>
<keyword evidence="2 4" id="KW-0853">WD repeat</keyword>
<sequence length="648" mass="73045">MAASQSARNSELNQNETWKRHIIRQLKYRNRTQTSVFQDIIESYHSLLEKSKQRALITKGILGSGSRPSQSEDSLTSLKTTTGELAYQVVELQQKIQIKEVTLDEQHTKLYDVQNHLSVLSSEHSALQNHVAEVQAKNQLLKNQYDSLLEQHQNMERTYRQEKLRSSEILENMIRPKQQAAVRMNHRNEKRVRAREASLHKELQMAASKNVNINEESGNISPPNPSSPQSESQRLERSHGPLYRSASATSPRIISSIRGLFERKIRGKSVCRSEEDLYIPLGVCLVARVPTKAIFTLDAHELGINAVRFSTSSNLLATGGTDRVIKLWDIEAGTLQNRGTLDGSNEGITSIEFDPTGTRILAASYDKSALFWRLEDSVPKVTLTGHSRKVTAAKFKYSQRQVVTGSADRTVKIWDLQRAACIQTIEVLSFCSDVVCSEYLIISSHYDRKIRFWDSRYLFYFESSEVSVLTALISLLPSLQLPTLAYISGKARRISNEPNTSTHSRRFRTYNAMTDDGCNEWGGAESCGNGTRPVEYNDNERHLRHGLEFHGGAPPFILPELLSGTRDRCVAQVSLIIFVLHRPRSVPTALGPAPLVTTESAQMSGVNDDHYVHYYIQQHNTSIAQSEMFLSNLHPCSSIERKRADCCS</sequence>
<comment type="similarity">
    <text evidence="1">Belongs to the WD repeat ATG16 family.</text>
</comment>
<protein>
    <submittedName>
        <fullName evidence="8">Protein Atg16l2</fullName>
    </submittedName>
</protein>
<dbReference type="InterPro" id="IPR045160">
    <property type="entry name" value="ATG16"/>
</dbReference>
<evidence type="ECO:0000313" key="8">
    <source>
        <dbReference type="EMBL" id="KAI2655967.1"/>
    </source>
</evidence>
<feature type="compositionally biased region" description="Low complexity" evidence="6">
    <location>
        <begin position="214"/>
        <end position="232"/>
    </location>
</feature>
<evidence type="ECO:0000256" key="6">
    <source>
        <dbReference type="SAM" id="MobiDB-lite"/>
    </source>
</evidence>
<evidence type="ECO:0000259" key="7">
    <source>
        <dbReference type="Pfam" id="PF08614"/>
    </source>
</evidence>
<dbReference type="InterPro" id="IPR019775">
    <property type="entry name" value="WD40_repeat_CS"/>
</dbReference>
<dbReference type="Pfam" id="PF08614">
    <property type="entry name" value="ATG16"/>
    <property type="match status" value="1"/>
</dbReference>
<dbReference type="InterPro" id="IPR036322">
    <property type="entry name" value="WD40_repeat_dom_sf"/>
</dbReference>
<dbReference type="PANTHER" id="PTHR19878">
    <property type="entry name" value="AUTOPHAGY PROTEIN 16-LIKE"/>
    <property type="match status" value="1"/>
</dbReference>
<keyword evidence="5" id="KW-0175">Coiled coil</keyword>
<gene>
    <name evidence="8" type="ORF">H4Q32_012764</name>
</gene>
<dbReference type="InterPro" id="IPR013923">
    <property type="entry name" value="Autophagy-rel_prot_16_dom"/>
</dbReference>
<dbReference type="PROSITE" id="PS50082">
    <property type="entry name" value="WD_REPEATS_2"/>
    <property type="match status" value="3"/>
</dbReference>
<dbReference type="PRINTS" id="PR00320">
    <property type="entry name" value="GPROTEINBRPT"/>
</dbReference>
<evidence type="ECO:0000256" key="2">
    <source>
        <dbReference type="ARBA" id="ARBA00022574"/>
    </source>
</evidence>
<feature type="coiled-coil region" evidence="5">
    <location>
        <begin position="124"/>
        <end position="165"/>
    </location>
</feature>
<feature type="domain" description="Autophagy-related protein 16" evidence="7">
    <location>
        <begin position="69"/>
        <end position="185"/>
    </location>
</feature>
<proteinExistence type="inferred from homology"/>
<feature type="repeat" description="WD" evidence="4">
    <location>
        <begin position="341"/>
        <end position="382"/>
    </location>
</feature>
<dbReference type="Pfam" id="PF00400">
    <property type="entry name" value="WD40"/>
    <property type="match status" value="3"/>
</dbReference>
<dbReference type="InterPro" id="IPR015943">
    <property type="entry name" value="WD40/YVTN_repeat-like_dom_sf"/>
</dbReference>
<comment type="caution">
    <text evidence="8">The sequence shown here is derived from an EMBL/GenBank/DDBJ whole genome shotgun (WGS) entry which is preliminary data.</text>
</comment>